<dbReference type="AlphaFoldDB" id="A0A1J4JQX7"/>
<feature type="compositionally biased region" description="Polar residues" evidence="2">
    <location>
        <begin position="243"/>
        <end position="252"/>
    </location>
</feature>
<feature type="compositionally biased region" description="Basic and acidic residues" evidence="2">
    <location>
        <begin position="308"/>
        <end position="323"/>
    </location>
</feature>
<feature type="compositionally biased region" description="Low complexity" evidence="2">
    <location>
        <begin position="416"/>
        <end position="445"/>
    </location>
</feature>
<feature type="compositionally biased region" description="Low complexity" evidence="2">
    <location>
        <begin position="347"/>
        <end position="363"/>
    </location>
</feature>
<organism evidence="3 4">
    <name type="scientific">Tritrichomonas foetus</name>
    <dbReference type="NCBI Taxonomy" id="1144522"/>
    <lineage>
        <taxon>Eukaryota</taxon>
        <taxon>Metamonada</taxon>
        <taxon>Parabasalia</taxon>
        <taxon>Tritrichomonadida</taxon>
        <taxon>Tritrichomonadidae</taxon>
        <taxon>Tritrichomonas</taxon>
    </lineage>
</organism>
<keyword evidence="1" id="KW-0175">Coiled coil</keyword>
<reference evidence="3" key="1">
    <citation type="submission" date="2016-10" db="EMBL/GenBank/DDBJ databases">
        <authorList>
            <person name="Benchimol M."/>
            <person name="Almeida L.G."/>
            <person name="Vasconcelos A.T."/>
            <person name="Perreira-Neves A."/>
            <person name="Rosa I.A."/>
            <person name="Tasca T."/>
            <person name="Bogo M.R."/>
            <person name="de Souza W."/>
        </authorList>
    </citation>
    <scope>NUCLEOTIDE SEQUENCE [LARGE SCALE GENOMIC DNA]</scope>
    <source>
        <strain evidence="3">K</strain>
    </source>
</reference>
<evidence type="ECO:0000256" key="2">
    <source>
        <dbReference type="SAM" id="MobiDB-lite"/>
    </source>
</evidence>
<dbReference type="VEuPathDB" id="TrichDB:TRFO_08275"/>
<feature type="region of interest" description="Disordered" evidence="2">
    <location>
        <begin position="242"/>
        <end position="461"/>
    </location>
</feature>
<dbReference type="RefSeq" id="XP_068352789.1">
    <property type="nucleotide sequence ID" value="XM_068494188.1"/>
</dbReference>
<accession>A0A1J4JQX7</accession>
<feature type="compositionally biased region" description="Polar residues" evidence="2">
    <location>
        <begin position="292"/>
        <end position="303"/>
    </location>
</feature>
<comment type="caution">
    <text evidence="3">The sequence shown here is derived from an EMBL/GenBank/DDBJ whole genome shotgun (WGS) entry which is preliminary data.</text>
</comment>
<evidence type="ECO:0000313" key="3">
    <source>
        <dbReference type="EMBL" id="OHS99652.1"/>
    </source>
</evidence>
<feature type="coiled-coil region" evidence="1">
    <location>
        <begin position="589"/>
        <end position="654"/>
    </location>
</feature>
<evidence type="ECO:0000256" key="1">
    <source>
        <dbReference type="SAM" id="Coils"/>
    </source>
</evidence>
<gene>
    <name evidence="3" type="ORF">TRFO_08275</name>
</gene>
<dbReference type="GeneID" id="94828892"/>
<protein>
    <submittedName>
        <fullName evidence="3">Uncharacterized protein</fullName>
    </submittedName>
</protein>
<feature type="compositionally biased region" description="Low complexity" evidence="2">
    <location>
        <begin position="371"/>
        <end position="383"/>
    </location>
</feature>
<name>A0A1J4JQX7_9EUKA</name>
<sequence length="715" mass="80664">MRATRRPLTARPDSRISQVAATSNTITRSSPISKTKKLQKALNSLATYIHRFELVDLTIFETGTSLNSFICDFLAFSQTRTNKSDVSVYQNRWATIKIQLSNSIITINNSQISQKIEEEFNRFSALVSQVDSNPPSSQKLARDSKMMYKNINSAILAARDSLNKKQFDKLKAQSQNLRSDISHQYEAFFRLSQIDKEWKATIVEDCRRMLDKVISFCDIGKEMGLTNFPFVDEISTLIDGLGNETSPSNENKSLIPRHSPMKGDLRRLRNPSDAQTPTKEAASSRIHRIPTSARSKSEQSSKVSRIPKPKDISPEKSSRRVNYDNDSNSVDASNASSITSTEEVLGNTKLNNKANNKKAFTLNPSTKGNLKSTRSASISSKSTKIIEDSNSNRKKEIIPLQESPKITRKSNTKTLNSSANTNHKINNNNDNNTNILSSSQKLSKSIKSDSDISDTPSEKPKKAEEIILDELKQFEQRFTKYVATVGASDLLGRFTSELRATQNTVENDVSKLQQHVLRLQNLITQIEEKIDNSKPLFEIEQRLDQALNHMNRLSSSIESAVAAHADHAEANALAKQFESIHGQLKRIMIDREQNAENHLTRQLQQEIEKFQKAESTFKAAQETNALVKKLRKENSDLKKEKEELNRAINNKVKESSLSSNENYQKIVLEMRAVYQRLAAIQIERKENPDEVEEIDAEIEALLDQQGGLIEQISSF</sequence>
<feature type="compositionally biased region" description="Basic and acidic residues" evidence="2">
    <location>
        <begin position="384"/>
        <end position="397"/>
    </location>
</feature>
<keyword evidence="4" id="KW-1185">Reference proteome</keyword>
<evidence type="ECO:0000313" key="4">
    <source>
        <dbReference type="Proteomes" id="UP000179807"/>
    </source>
</evidence>
<dbReference type="EMBL" id="MLAK01000993">
    <property type="protein sequence ID" value="OHS99652.1"/>
    <property type="molecule type" value="Genomic_DNA"/>
</dbReference>
<feature type="compositionally biased region" description="Basic and acidic residues" evidence="2">
    <location>
        <begin position="446"/>
        <end position="461"/>
    </location>
</feature>
<dbReference type="Proteomes" id="UP000179807">
    <property type="component" value="Unassembled WGS sequence"/>
</dbReference>
<feature type="compositionally biased region" description="Low complexity" evidence="2">
    <location>
        <begin position="324"/>
        <end position="337"/>
    </location>
</feature>
<proteinExistence type="predicted"/>